<proteinExistence type="predicted"/>
<dbReference type="SUPFAM" id="SSF46626">
    <property type="entry name" value="Cytochrome c"/>
    <property type="match status" value="2"/>
</dbReference>
<feature type="domain" description="Cytochrome c" evidence="6">
    <location>
        <begin position="48"/>
        <end position="158"/>
    </location>
</feature>
<reference evidence="7 8" key="1">
    <citation type="submission" date="2018-06" db="EMBL/GenBank/DDBJ databases">
        <title>Genomic Encyclopedia of Archaeal and Bacterial Type Strains, Phase II (KMG-II): from individual species to whole genera.</title>
        <authorList>
            <person name="Goeker M."/>
        </authorList>
    </citation>
    <scope>NUCLEOTIDE SEQUENCE [LARGE SCALE GENOMIC DNA]</scope>
    <source>
        <strain evidence="7 8">DSM 23446</strain>
    </source>
</reference>
<dbReference type="RefSeq" id="WP_111610971.1">
    <property type="nucleotide sequence ID" value="NZ_QLLK01000004.1"/>
</dbReference>
<dbReference type="Gene3D" id="1.10.760.10">
    <property type="entry name" value="Cytochrome c-like domain"/>
    <property type="match status" value="2"/>
</dbReference>
<dbReference type="InterPro" id="IPR051459">
    <property type="entry name" value="Cytochrome_c-type_DH"/>
</dbReference>
<keyword evidence="5" id="KW-1133">Transmembrane helix</keyword>
<dbReference type="PANTHER" id="PTHR35008">
    <property type="entry name" value="BLL4482 PROTEIN-RELATED"/>
    <property type="match status" value="1"/>
</dbReference>
<gene>
    <name evidence="7" type="ORF">LV83_01560</name>
</gene>
<keyword evidence="3 4" id="KW-0408">Iron</keyword>
<keyword evidence="5" id="KW-0472">Membrane</keyword>
<name>A0A327PGK2_9BACT</name>
<keyword evidence="2 4" id="KW-0479">Metal-binding</keyword>
<dbReference type="GO" id="GO:0046872">
    <property type="term" value="F:metal ion binding"/>
    <property type="evidence" value="ECO:0007669"/>
    <property type="project" value="UniProtKB-KW"/>
</dbReference>
<evidence type="ECO:0000256" key="5">
    <source>
        <dbReference type="SAM" id="Phobius"/>
    </source>
</evidence>
<keyword evidence="8" id="KW-1185">Reference proteome</keyword>
<dbReference type="AlphaFoldDB" id="A0A327PGK2"/>
<accession>A0A327PGK2</accession>
<dbReference type="InterPro" id="IPR036909">
    <property type="entry name" value="Cyt_c-like_dom_sf"/>
</dbReference>
<evidence type="ECO:0000313" key="7">
    <source>
        <dbReference type="EMBL" id="RAI91375.1"/>
    </source>
</evidence>
<feature type="domain" description="Cytochrome c" evidence="6">
    <location>
        <begin position="199"/>
        <end position="307"/>
    </location>
</feature>
<comment type="caution">
    <text evidence="7">The sequence shown here is derived from an EMBL/GenBank/DDBJ whole genome shotgun (WGS) entry which is preliminary data.</text>
</comment>
<dbReference type="EMBL" id="QLLK01000004">
    <property type="protein sequence ID" value="RAI91375.1"/>
    <property type="molecule type" value="Genomic_DNA"/>
</dbReference>
<dbReference type="PROSITE" id="PS51007">
    <property type="entry name" value="CYTC"/>
    <property type="match status" value="2"/>
</dbReference>
<evidence type="ECO:0000259" key="6">
    <source>
        <dbReference type="PROSITE" id="PS51007"/>
    </source>
</evidence>
<organism evidence="7 8">
    <name type="scientific">Algoriphagus yeomjeoni</name>
    <dbReference type="NCBI Taxonomy" id="291403"/>
    <lineage>
        <taxon>Bacteria</taxon>
        <taxon>Pseudomonadati</taxon>
        <taxon>Bacteroidota</taxon>
        <taxon>Cytophagia</taxon>
        <taxon>Cytophagales</taxon>
        <taxon>Cyclobacteriaceae</taxon>
        <taxon>Algoriphagus</taxon>
    </lineage>
</organism>
<dbReference type="Proteomes" id="UP000249610">
    <property type="component" value="Unassembled WGS sequence"/>
</dbReference>
<dbReference type="PANTHER" id="PTHR35008:SF8">
    <property type="entry name" value="ALCOHOL DEHYDROGENASE CYTOCHROME C SUBUNIT"/>
    <property type="match status" value="1"/>
</dbReference>
<feature type="transmembrane region" description="Helical" evidence="5">
    <location>
        <begin position="7"/>
        <end position="30"/>
    </location>
</feature>
<dbReference type="InterPro" id="IPR009056">
    <property type="entry name" value="Cyt_c-like_dom"/>
</dbReference>
<dbReference type="GO" id="GO:0020037">
    <property type="term" value="F:heme binding"/>
    <property type="evidence" value="ECO:0007669"/>
    <property type="project" value="InterPro"/>
</dbReference>
<evidence type="ECO:0000256" key="4">
    <source>
        <dbReference type="PROSITE-ProRule" id="PRU00433"/>
    </source>
</evidence>
<sequence length="321" mass="35199">MKKIFKVLGYLVLGVLFICVALFTYVSFAWNKSYDAPFPSVSVSTDSTVLARGQYLIYGPAHCATCHIAPEDYDAMSAGELVPLAGGNEIVIPPGIFRPRNLTPDVETGIGSLTNEEVARVMRFGVGHDGRVLFPFMPFENMTEEDLNAIISFLRSRPPVSKKIEASDYTFLGKAVLAFGMIKPTEPGATPKKALKQEATAVYGEYLANSVANCAGCHSPRDLKSGEFLGPKFSGGLVFEEKDAFFTTPNLTPDPETGLLATWNEDSFVTRLKSGLVHEGTPMPWSSFAMMDEVDIRAIYRYLNSLPPTKNLIEKTVVMKE</sequence>
<keyword evidence="1 4" id="KW-0349">Heme</keyword>
<keyword evidence="5" id="KW-0812">Transmembrane</keyword>
<protein>
    <submittedName>
        <fullName evidence="7">Mono/diheme cytochrome c family protein</fullName>
    </submittedName>
</protein>
<evidence type="ECO:0000313" key="8">
    <source>
        <dbReference type="Proteomes" id="UP000249610"/>
    </source>
</evidence>
<evidence type="ECO:0000256" key="1">
    <source>
        <dbReference type="ARBA" id="ARBA00022617"/>
    </source>
</evidence>
<evidence type="ECO:0000256" key="2">
    <source>
        <dbReference type="ARBA" id="ARBA00022723"/>
    </source>
</evidence>
<dbReference type="OrthoDB" id="9809720at2"/>
<evidence type="ECO:0000256" key="3">
    <source>
        <dbReference type="ARBA" id="ARBA00023004"/>
    </source>
</evidence>
<dbReference type="GO" id="GO:0009055">
    <property type="term" value="F:electron transfer activity"/>
    <property type="evidence" value="ECO:0007669"/>
    <property type="project" value="InterPro"/>
</dbReference>